<proteinExistence type="predicted"/>
<organism evidence="1">
    <name type="scientific">hydrothermal vent metagenome</name>
    <dbReference type="NCBI Taxonomy" id="652676"/>
    <lineage>
        <taxon>unclassified sequences</taxon>
        <taxon>metagenomes</taxon>
        <taxon>ecological metagenomes</taxon>
    </lineage>
</organism>
<sequence length="191" mass="22962">MRNDDLDKGIEKHNHFYEYAKIINPEYPAFKYTLSMKHKKKEIFSPEKVHKALLGEFEIWKNKSRLELKKQIVDQENSITESQGQRLTEDLEKEIILAKYKVDEVMADYASYEVVISTFEQYTYYPSLYYVVEAQGKSKAKSSDTHLRQEVPNLLWYKDDRPYTELRSNDRMSRIIQTFDRYCENIYIKKK</sequence>
<name>A0A1W1C738_9ZZZZ</name>
<dbReference type="AlphaFoldDB" id="A0A1W1C738"/>
<gene>
    <name evidence="1" type="ORF">MNB_SV-13-1363</name>
</gene>
<accession>A0A1W1C738</accession>
<evidence type="ECO:0000313" key="1">
    <source>
        <dbReference type="EMBL" id="SFV61532.1"/>
    </source>
</evidence>
<protein>
    <submittedName>
        <fullName evidence="1">Uncharacterized protein</fullName>
    </submittedName>
</protein>
<reference evidence="1" key="1">
    <citation type="submission" date="2016-10" db="EMBL/GenBank/DDBJ databases">
        <authorList>
            <person name="de Groot N.N."/>
        </authorList>
    </citation>
    <scope>NUCLEOTIDE SEQUENCE</scope>
</reference>
<dbReference type="EMBL" id="FPHM01000070">
    <property type="protein sequence ID" value="SFV61532.1"/>
    <property type="molecule type" value="Genomic_DNA"/>
</dbReference>